<dbReference type="AlphaFoldDB" id="M2XCQ1"/>
<dbReference type="GO" id="GO:0005665">
    <property type="term" value="C:RNA polymerase II, core complex"/>
    <property type="evidence" value="ECO:0007669"/>
    <property type="project" value="InterPro"/>
</dbReference>
<dbReference type="GO" id="GO:0006360">
    <property type="term" value="P:transcription by RNA polymerase I"/>
    <property type="evidence" value="ECO:0007669"/>
    <property type="project" value="TreeGrafter"/>
</dbReference>
<dbReference type="eggNOG" id="KOG3405">
    <property type="taxonomic scope" value="Eukaryota"/>
</dbReference>
<dbReference type="RefSeq" id="XP_005704247.1">
    <property type="nucleotide sequence ID" value="XM_005704190.1"/>
</dbReference>
<keyword evidence="7" id="KW-0808">Transferase</keyword>
<dbReference type="KEGG" id="gsl:Gasu_47150"/>
<dbReference type="Pfam" id="PF01192">
    <property type="entry name" value="RNA_pol_Rpb6"/>
    <property type="match status" value="1"/>
</dbReference>
<dbReference type="PANTHER" id="PTHR47227">
    <property type="entry name" value="DNA-DIRECTED RNA POLYMERASE SUBUNIT K"/>
    <property type="match status" value="1"/>
</dbReference>
<evidence type="ECO:0000256" key="3">
    <source>
        <dbReference type="ARBA" id="ARBA00023163"/>
    </source>
</evidence>
<evidence type="ECO:0000256" key="4">
    <source>
        <dbReference type="ARBA" id="ARBA00023242"/>
    </source>
</evidence>
<dbReference type="NCBIfam" id="NF002208">
    <property type="entry name" value="PRK01099.1-3"/>
    <property type="match status" value="1"/>
</dbReference>
<dbReference type="SUPFAM" id="SSF63562">
    <property type="entry name" value="RPB6/omega subunit-like"/>
    <property type="match status" value="1"/>
</dbReference>
<protein>
    <submittedName>
        <fullName evidence="7">DNA-directed RNA Polymerase II subunit F</fullName>
        <ecNumber evidence="7">2.7.7.6</ecNumber>
    </submittedName>
</protein>
<dbReference type="EMBL" id="KB454528">
    <property type="protein sequence ID" value="EME27727.1"/>
    <property type="molecule type" value="Genomic_DNA"/>
</dbReference>
<dbReference type="Gramene" id="EME27727">
    <property type="protein sequence ID" value="EME27727"/>
    <property type="gene ID" value="Gasu_47150"/>
</dbReference>
<dbReference type="EC" id="2.7.7.6" evidence="7"/>
<keyword evidence="7" id="KW-0548">Nucleotidyltransferase</keyword>
<dbReference type="GeneID" id="17086613"/>
<evidence type="ECO:0000313" key="7">
    <source>
        <dbReference type="EMBL" id="EME27727.1"/>
    </source>
</evidence>
<dbReference type="InterPro" id="IPR028363">
    <property type="entry name" value="RPB6"/>
</dbReference>
<dbReference type="Gene3D" id="3.90.940.10">
    <property type="match status" value="1"/>
</dbReference>
<keyword evidence="8" id="KW-1185">Reference proteome</keyword>
<dbReference type="PIRSF" id="PIRSF500154">
    <property type="entry name" value="RPB6"/>
    <property type="match status" value="1"/>
</dbReference>
<dbReference type="HAMAP" id="MF_00192">
    <property type="entry name" value="RNApol_arch_Rpo6"/>
    <property type="match status" value="1"/>
</dbReference>
<evidence type="ECO:0000256" key="5">
    <source>
        <dbReference type="ARBA" id="ARBA00025773"/>
    </source>
</evidence>
<dbReference type="STRING" id="130081.M2XCQ1"/>
<evidence type="ECO:0000313" key="8">
    <source>
        <dbReference type="Proteomes" id="UP000030680"/>
    </source>
</evidence>
<dbReference type="GO" id="GO:0003677">
    <property type="term" value="F:DNA binding"/>
    <property type="evidence" value="ECO:0007669"/>
    <property type="project" value="InterPro"/>
</dbReference>
<proteinExistence type="inferred from homology"/>
<comment type="subcellular location">
    <subcellularLocation>
        <location evidence="1">Nucleus</location>
    </subcellularLocation>
</comment>
<dbReference type="Proteomes" id="UP000030680">
    <property type="component" value="Unassembled WGS sequence"/>
</dbReference>
<dbReference type="InterPro" id="IPR006110">
    <property type="entry name" value="Pol_omega/Rpo6/RPB6"/>
</dbReference>
<evidence type="ECO:0000256" key="6">
    <source>
        <dbReference type="SAM" id="MobiDB-lite"/>
    </source>
</evidence>
<sequence length="144" mass="16955">MSDDEGYEAGFPDEEEDEPTLDFDEENLDVDEREDETEEREEEVDWLMQRDEENQIMEPIGKAKETTQKRITTRFLTKYERAKILGTRALQISLGAPVMVDLEGETDPLEIAQKELRERKIPITIRRYLPDGTFEDWNVDELLE</sequence>
<comment type="similarity">
    <text evidence="5">Belongs to the archaeal Rpo6/eukaryotic RPB6 RNA polymerase subunit family.</text>
</comment>
<dbReference type="OrthoDB" id="259769at2759"/>
<dbReference type="SMART" id="SM01409">
    <property type="entry name" value="RNA_pol_Rpb6"/>
    <property type="match status" value="1"/>
</dbReference>
<reference evidence="8" key="1">
    <citation type="journal article" date="2013" name="Science">
        <title>Gene transfer from bacteria and archaea facilitated evolution of an extremophilic eukaryote.</title>
        <authorList>
            <person name="Schonknecht G."/>
            <person name="Chen W.H."/>
            <person name="Ternes C.M."/>
            <person name="Barbier G.G."/>
            <person name="Shrestha R.P."/>
            <person name="Stanke M."/>
            <person name="Brautigam A."/>
            <person name="Baker B.J."/>
            <person name="Banfield J.F."/>
            <person name="Garavito R.M."/>
            <person name="Carr K."/>
            <person name="Wilkerson C."/>
            <person name="Rensing S.A."/>
            <person name="Gagneul D."/>
            <person name="Dickenson N.E."/>
            <person name="Oesterhelt C."/>
            <person name="Lercher M.J."/>
            <person name="Weber A.P."/>
        </authorList>
    </citation>
    <scope>NUCLEOTIDE SEQUENCE [LARGE SCALE GENOMIC DNA]</scope>
    <source>
        <strain evidence="8">074W</strain>
    </source>
</reference>
<dbReference type="GO" id="GO:0005736">
    <property type="term" value="C:RNA polymerase I complex"/>
    <property type="evidence" value="ECO:0007669"/>
    <property type="project" value="TreeGrafter"/>
</dbReference>
<dbReference type="InterPro" id="IPR006111">
    <property type="entry name" value="Rpo6/Rpb6"/>
</dbReference>
<dbReference type="PANTHER" id="PTHR47227:SF5">
    <property type="entry name" value="DNA-DIRECTED RNA POLYMERASES I, II, AND III SUBUNIT RPABC2"/>
    <property type="match status" value="1"/>
</dbReference>
<gene>
    <name evidence="7" type="ORF">Gasu_47150</name>
</gene>
<dbReference type="OMA" id="KRITTHY"/>
<dbReference type="NCBIfam" id="NF002207">
    <property type="entry name" value="PRK01099.1-2"/>
    <property type="match status" value="1"/>
</dbReference>
<dbReference type="InterPro" id="IPR036161">
    <property type="entry name" value="RPB6/omega-like_sf"/>
</dbReference>
<evidence type="ECO:0000256" key="2">
    <source>
        <dbReference type="ARBA" id="ARBA00022478"/>
    </source>
</evidence>
<dbReference type="GO" id="GO:0005666">
    <property type="term" value="C:RNA polymerase III complex"/>
    <property type="evidence" value="ECO:0007669"/>
    <property type="project" value="TreeGrafter"/>
</dbReference>
<dbReference type="PIRSF" id="PIRSF000778">
    <property type="entry name" value="RpoK/RPB6"/>
    <property type="match status" value="1"/>
</dbReference>
<keyword evidence="4" id="KW-0539">Nucleus</keyword>
<keyword evidence="3" id="KW-0804">Transcription</keyword>
<organism evidence="7 8">
    <name type="scientific">Galdieria sulphuraria</name>
    <name type="common">Red alga</name>
    <dbReference type="NCBI Taxonomy" id="130081"/>
    <lineage>
        <taxon>Eukaryota</taxon>
        <taxon>Rhodophyta</taxon>
        <taxon>Bangiophyceae</taxon>
        <taxon>Galdieriales</taxon>
        <taxon>Galdieriaceae</taxon>
        <taxon>Galdieria</taxon>
    </lineage>
</organism>
<dbReference type="GO" id="GO:0006366">
    <property type="term" value="P:transcription by RNA polymerase II"/>
    <property type="evidence" value="ECO:0007669"/>
    <property type="project" value="TreeGrafter"/>
</dbReference>
<feature type="region of interest" description="Disordered" evidence="6">
    <location>
        <begin position="1"/>
        <end position="44"/>
    </location>
</feature>
<evidence type="ECO:0000256" key="1">
    <source>
        <dbReference type="ARBA" id="ARBA00004123"/>
    </source>
</evidence>
<accession>M2XCQ1</accession>
<dbReference type="GO" id="GO:0003899">
    <property type="term" value="F:DNA-directed RNA polymerase activity"/>
    <property type="evidence" value="ECO:0007669"/>
    <property type="project" value="UniProtKB-EC"/>
</dbReference>
<keyword evidence="2 7" id="KW-0240">DNA-directed RNA polymerase</keyword>
<name>M2XCQ1_GALSU</name>
<dbReference type="GO" id="GO:0042797">
    <property type="term" value="P:tRNA transcription by RNA polymerase III"/>
    <property type="evidence" value="ECO:0007669"/>
    <property type="project" value="TreeGrafter"/>
</dbReference>